<gene>
    <name evidence="1" type="ORF">K8W24_14475</name>
</gene>
<dbReference type="EMBL" id="DYWO01000431">
    <property type="protein sequence ID" value="HJF50970.1"/>
    <property type="molecule type" value="Genomic_DNA"/>
</dbReference>
<reference evidence="1" key="1">
    <citation type="journal article" date="2021" name="PeerJ">
        <title>Extensive microbial diversity within the chicken gut microbiome revealed by metagenomics and culture.</title>
        <authorList>
            <person name="Gilroy R."/>
            <person name="Ravi A."/>
            <person name="Getino M."/>
            <person name="Pursley I."/>
            <person name="Horton D.L."/>
            <person name="Alikhan N.F."/>
            <person name="Baker D."/>
            <person name="Gharbi K."/>
            <person name="Hall N."/>
            <person name="Watson M."/>
            <person name="Adriaenssens E.M."/>
            <person name="Foster-Nyarko E."/>
            <person name="Jarju S."/>
            <person name="Secka A."/>
            <person name="Antonio M."/>
            <person name="Oren A."/>
            <person name="Chaudhuri R.R."/>
            <person name="La Ragione R."/>
            <person name="Hildebrand F."/>
            <person name="Pallen M.J."/>
        </authorList>
    </citation>
    <scope>NUCLEOTIDE SEQUENCE</scope>
    <source>
        <strain evidence="1">1647</strain>
    </source>
</reference>
<comment type="caution">
    <text evidence="1">The sequence shown here is derived from an EMBL/GenBank/DDBJ whole genome shotgun (WGS) entry which is preliminary data.</text>
</comment>
<accession>A0A921GQF4</accession>
<dbReference type="AlphaFoldDB" id="A0A921GQF4"/>
<sequence>DGVGEPSVPDIVPELADALDGEQFTECPALAAELGDGRWEQRAWLSAEHPVVVLTLLGDG</sequence>
<reference evidence="1" key="2">
    <citation type="submission" date="2021-09" db="EMBL/GenBank/DDBJ databases">
        <authorList>
            <person name="Gilroy R."/>
        </authorList>
    </citation>
    <scope>NUCLEOTIDE SEQUENCE</scope>
    <source>
        <strain evidence="1">1647</strain>
    </source>
</reference>
<evidence type="ECO:0000313" key="2">
    <source>
        <dbReference type="Proteomes" id="UP000775129"/>
    </source>
</evidence>
<protein>
    <submittedName>
        <fullName evidence="1">Uncharacterized protein</fullName>
    </submittedName>
</protein>
<evidence type="ECO:0000313" key="1">
    <source>
        <dbReference type="EMBL" id="HJF50970.1"/>
    </source>
</evidence>
<organism evidence="1 2">
    <name type="scientific">Brachybacterium paraconglomeratum</name>
    <dbReference type="NCBI Taxonomy" id="173362"/>
    <lineage>
        <taxon>Bacteria</taxon>
        <taxon>Bacillati</taxon>
        <taxon>Actinomycetota</taxon>
        <taxon>Actinomycetes</taxon>
        <taxon>Micrococcales</taxon>
        <taxon>Dermabacteraceae</taxon>
        <taxon>Brachybacterium</taxon>
    </lineage>
</organism>
<dbReference type="Proteomes" id="UP000775129">
    <property type="component" value="Unassembled WGS sequence"/>
</dbReference>
<proteinExistence type="predicted"/>
<name>A0A921GQF4_9MICO</name>
<feature type="non-terminal residue" evidence="1">
    <location>
        <position position="1"/>
    </location>
</feature>